<sequence>MSTEKRGFSVIKQTLKTAALISVEPSTMGVLQLGSTEKNYQHGAVSSDGFVVEKRPSQSFSSCSDLEPGNRIDCEAIQAHSRNINSSVLTSLSWPHFPSGLRGNAPFSISDIYDSGMISSLNVHGNLFDTQNSIPLADSTDCIAQRPSGLLTLEELCQEHAVPEVISKSCPMDDFSQCQWSSSLMCPRNSLRNTTENFLANSVQNSTTDASRDICEDRCFDRSGTSSVLNNLGENWNEAHCLFGSYHKLNFSTDERGHISEEYAAGPQVGTSDSLFSKLGLNQLFDGIASSSFTESRFEDQSWPASKKRKIDDCSWHNTQAKIQSLPHFDGKKELGLCIGDSSSACAGKICSSKRQDRPAELGRRKAKLGTRPRLKDHQMIQDRLAELRELIPNGEKMSIARLLERTIKHLNFMNNLIEHAECLQQIDKTKSEIIQEGTTRDGGGGVTWACEVGDQTMVCPLIVEDLSTKGQMLIEILCEEQYLFLEIADTIRGFGFIILKGVMEAHEDKIWARFLVEAKDGNNYLTWSMAVCLVLGARLKLGFIDGKCERPTTNSDNFEQWQRVEYMVVSWLLNSIRKDIVEAFIYTSSARDKWLELETHFGESNVPLLYQIQREISALTQSDMLVTAYFTELKKLWMPTLHITKNSVFHEKTKNLRIDCHIVQDKFKGVIRPLHVSSNFKLVDQGTYKSFVPFSTFQVRSGLFVPNSTLQGDDKAPAPTPEPIE</sequence>
<dbReference type="EMBL" id="JACGWK010000010">
    <property type="protein sequence ID" value="KAL0331712.1"/>
    <property type="molecule type" value="Genomic_DNA"/>
</dbReference>
<dbReference type="InterPro" id="IPR043561">
    <property type="entry name" value="LHW-like"/>
</dbReference>
<dbReference type="PANTHER" id="PTHR46196">
    <property type="entry name" value="TRANSCRIPTION FACTOR BHLH155-LIKE ISOFORM X1-RELATED"/>
    <property type="match status" value="1"/>
</dbReference>
<keyword evidence="4" id="KW-0539">Nucleus</keyword>
<dbReference type="GO" id="GO:0046983">
    <property type="term" value="F:protein dimerization activity"/>
    <property type="evidence" value="ECO:0007669"/>
    <property type="project" value="InterPro"/>
</dbReference>
<comment type="caution">
    <text evidence="6">The sequence shown here is derived from an EMBL/GenBank/DDBJ whole genome shotgun (WGS) entry which is preliminary data.</text>
</comment>
<evidence type="ECO:0000256" key="3">
    <source>
        <dbReference type="ARBA" id="ARBA00023163"/>
    </source>
</evidence>
<evidence type="ECO:0000313" key="6">
    <source>
        <dbReference type="EMBL" id="KAL0331712.1"/>
    </source>
</evidence>
<protein>
    <submittedName>
        <fullName evidence="6">Transcription factor</fullName>
    </submittedName>
</protein>
<reference evidence="6" key="2">
    <citation type="journal article" date="2024" name="Plant">
        <title>Genomic evolution and insights into agronomic trait innovations of Sesamum species.</title>
        <authorList>
            <person name="Miao H."/>
            <person name="Wang L."/>
            <person name="Qu L."/>
            <person name="Liu H."/>
            <person name="Sun Y."/>
            <person name="Le M."/>
            <person name="Wang Q."/>
            <person name="Wei S."/>
            <person name="Zheng Y."/>
            <person name="Lin W."/>
            <person name="Duan Y."/>
            <person name="Cao H."/>
            <person name="Xiong S."/>
            <person name="Wang X."/>
            <person name="Wei L."/>
            <person name="Li C."/>
            <person name="Ma Q."/>
            <person name="Ju M."/>
            <person name="Zhao R."/>
            <person name="Li G."/>
            <person name="Mu C."/>
            <person name="Tian Q."/>
            <person name="Mei H."/>
            <person name="Zhang T."/>
            <person name="Gao T."/>
            <person name="Zhang H."/>
        </authorList>
    </citation>
    <scope>NUCLEOTIDE SEQUENCE</scope>
    <source>
        <strain evidence="6">G01</strain>
    </source>
</reference>
<evidence type="ECO:0000256" key="4">
    <source>
        <dbReference type="ARBA" id="ARBA00023242"/>
    </source>
</evidence>
<gene>
    <name evidence="6" type="ORF">Sangu_1716700</name>
</gene>
<dbReference type="GO" id="GO:0005634">
    <property type="term" value="C:nucleus"/>
    <property type="evidence" value="ECO:0007669"/>
    <property type="project" value="UniProtKB-SubCell"/>
</dbReference>
<name>A0AAW2MJP2_9LAMI</name>
<dbReference type="PROSITE" id="PS50888">
    <property type="entry name" value="BHLH"/>
    <property type="match status" value="1"/>
</dbReference>
<keyword evidence="3" id="KW-0804">Transcription</keyword>
<accession>A0AAW2MJP2</accession>
<dbReference type="InterPro" id="IPR011598">
    <property type="entry name" value="bHLH_dom"/>
</dbReference>
<dbReference type="Pfam" id="PF23176">
    <property type="entry name" value="bHLH_LHW"/>
    <property type="match status" value="1"/>
</dbReference>
<organism evidence="6">
    <name type="scientific">Sesamum angustifolium</name>
    <dbReference type="NCBI Taxonomy" id="2727405"/>
    <lineage>
        <taxon>Eukaryota</taxon>
        <taxon>Viridiplantae</taxon>
        <taxon>Streptophyta</taxon>
        <taxon>Embryophyta</taxon>
        <taxon>Tracheophyta</taxon>
        <taxon>Spermatophyta</taxon>
        <taxon>Magnoliopsida</taxon>
        <taxon>eudicotyledons</taxon>
        <taxon>Gunneridae</taxon>
        <taxon>Pentapetalae</taxon>
        <taxon>asterids</taxon>
        <taxon>lamiids</taxon>
        <taxon>Lamiales</taxon>
        <taxon>Pedaliaceae</taxon>
        <taxon>Sesamum</taxon>
    </lineage>
</organism>
<reference evidence="6" key="1">
    <citation type="submission" date="2020-06" db="EMBL/GenBank/DDBJ databases">
        <authorList>
            <person name="Li T."/>
            <person name="Hu X."/>
            <person name="Zhang T."/>
            <person name="Song X."/>
            <person name="Zhang H."/>
            <person name="Dai N."/>
            <person name="Sheng W."/>
            <person name="Hou X."/>
            <person name="Wei L."/>
        </authorList>
    </citation>
    <scope>NUCLEOTIDE SEQUENCE</scope>
    <source>
        <strain evidence="6">G01</strain>
        <tissue evidence="6">Leaf</tissue>
    </source>
</reference>
<dbReference type="PANTHER" id="PTHR46196:SF2">
    <property type="entry name" value="TRANSCRIPTION FACTOR BHLH157"/>
    <property type="match status" value="1"/>
</dbReference>
<dbReference type="AlphaFoldDB" id="A0AAW2MJP2"/>
<dbReference type="Pfam" id="PF14244">
    <property type="entry name" value="Retrotran_gag_3"/>
    <property type="match status" value="1"/>
</dbReference>
<evidence type="ECO:0000256" key="1">
    <source>
        <dbReference type="ARBA" id="ARBA00004123"/>
    </source>
</evidence>
<dbReference type="InterPro" id="IPR029472">
    <property type="entry name" value="Copia-like_N"/>
</dbReference>
<feature type="domain" description="BHLH" evidence="5">
    <location>
        <begin position="365"/>
        <end position="414"/>
    </location>
</feature>
<keyword evidence="2" id="KW-0805">Transcription regulation</keyword>
<evidence type="ECO:0000256" key="2">
    <source>
        <dbReference type="ARBA" id="ARBA00023015"/>
    </source>
</evidence>
<comment type="subcellular location">
    <subcellularLocation>
        <location evidence="1">Nucleus</location>
    </subcellularLocation>
</comment>
<proteinExistence type="predicted"/>
<dbReference type="GO" id="GO:0003700">
    <property type="term" value="F:DNA-binding transcription factor activity"/>
    <property type="evidence" value="ECO:0007669"/>
    <property type="project" value="InterPro"/>
</dbReference>
<evidence type="ECO:0000259" key="5">
    <source>
        <dbReference type="PROSITE" id="PS50888"/>
    </source>
</evidence>